<gene>
    <name evidence="3" type="ORF">HW115_05255</name>
</gene>
<comment type="caution">
    <text evidence="3">The sequence shown here is derived from an EMBL/GenBank/DDBJ whole genome shotgun (WGS) entry which is preliminary data.</text>
</comment>
<keyword evidence="2" id="KW-0472">Membrane</keyword>
<feature type="compositionally biased region" description="Low complexity" evidence="1">
    <location>
        <begin position="54"/>
        <end position="71"/>
    </location>
</feature>
<proteinExistence type="predicted"/>
<dbReference type="RefSeq" id="WP_178931550.1">
    <property type="nucleotide sequence ID" value="NZ_JACBAZ010000002.1"/>
</dbReference>
<feature type="region of interest" description="Disordered" evidence="1">
    <location>
        <begin position="30"/>
        <end position="71"/>
    </location>
</feature>
<keyword evidence="4" id="KW-1185">Reference proteome</keyword>
<feature type="region of interest" description="Disordered" evidence="1">
    <location>
        <begin position="171"/>
        <end position="210"/>
    </location>
</feature>
<keyword evidence="2" id="KW-0812">Transmembrane</keyword>
<keyword evidence="2" id="KW-1133">Transmembrane helix</keyword>
<organism evidence="3 4">
    <name type="scientific">Oceaniferula marina</name>
    <dbReference type="NCBI Taxonomy" id="2748318"/>
    <lineage>
        <taxon>Bacteria</taxon>
        <taxon>Pseudomonadati</taxon>
        <taxon>Verrucomicrobiota</taxon>
        <taxon>Verrucomicrobiia</taxon>
        <taxon>Verrucomicrobiales</taxon>
        <taxon>Verrucomicrobiaceae</taxon>
        <taxon>Oceaniferula</taxon>
    </lineage>
</organism>
<evidence type="ECO:0000313" key="4">
    <source>
        <dbReference type="Proteomes" id="UP000557872"/>
    </source>
</evidence>
<name>A0A851GIH0_9BACT</name>
<protein>
    <submittedName>
        <fullName evidence="3">Uncharacterized protein</fullName>
    </submittedName>
</protein>
<dbReference type="Proteomes" id="UP000557872">
    <property type="component" value="Unassembled WGS sequence"/>
</dbReference>
<feature type="transmembrane region" description="Helical" evidence="2">
    <location>
        <begin position="7"/>
        <end position="25"/>
    </location>
</feature>
<sequence length="297" mass="31893">MNNIGSIVLIFVCVGVGYILEPIFFSGSNQSPLKPAPEEASEPDADEANKPGDETVTPDPDPVVDPATEPADGGIQVDLSKLLPEDFPPKVTLKTPYTLSDEASGVTMQLKTGVKVKPLRIEEGLLVFQPVGFPIEGKTDVANTDFKELAVPLMLQRLQNALAQQEEADKVVVTPVPDPDPDPTPDPVPDPVPDPEPVVEPKAEPVADNGSSLDAAALVELMKASVAADKVTEFEADQVVSWKAGESMEFDGKVYQTGQVTFKAETILGMQEHDAIALIENGAVVKWMWAKTKLEMR</sequence>
<dbReference type="EMBL" id="JACBAZ010000002">
    <property type="protein sequence ID" value="NWK55005.1"/>
    <property type="molecule type" value="Genomic_DNA"/>
</dbReference>
<dbReference type="AlphaFoldDB" id="A0A851GIH0"/>
<evidence type="ECO:0000256" key="1">
    <source>
        <dbReference type="SAM" id="MobiDB-lite"/>
    </source>
</evidence>
<feature type="compositionally biased region" description="Pro residues" evidence="1">
    <location>
        <begin position="176"/>
        <end position="198"/>
    </location>
</feature>
<reference evidence="3 4" key="1">
    <citation type="submission" date="2020-07" db="EMBL/GenBank/DDBJ databases">
        <title>Roseicoccus Jingziensis gen. nov., sp. nov., isolated from coastal seawater.</title>
        <authorList>
            <person name="Feng X."/>
        </authorList>
    </citation>
    <scope>NUCLEOTIDE SEQUENCE [LARGE SCALE GENOMIC DNA]</scope>
    <source>
        <strain evidence="3 4">N1E253</strain>
    </source>
</reference>
<evidence type="ECO:0000256" key="2">
    <source>
        <dbReference type="SAM" id="Phobius"/>
    </source>
</evidence>
<evidence type="ECO:0000313" key="3">
    <source>
        <dbReference type="EMBL" id="NWK55005.1"/>
    </source>
</evidence>
<accession>A0A851GIH0</accession>